<dbReference type="Pfam" id="PF01208">
    <property type="entry name" value="URO-D"/>
    <property type="match status" value="1"/>
</dbReference>
<comment type="pathway">
    <text evidence="3 13">Porphyrin-containing compound metabolism; protoporphyrin-IX biosynthesis; coproporphyrinogen-III from 5-aminolevulinate: step 4/4.</text>
</comment>
<dbReference type="FunFam" id="3.20.20.210:FF:000006">
    <property type="entry name" value="Uroporphyrinogen decarboxylase"/>
    <property type="match status" value="1"/>
</dbReference>
<dbReference type="eggNOG" id="KOG2872">
    <property type="taxonomic scope" value="Eukaryota"/>
</dbReference>
<dbReference type="InterPro" id="IPR021102">
    <property type="entry name" value="PNGase_A"/>
</dbReference>
<dbReference type="GO" id="GO:0009507">
    <property type="term" value="C:chloroplast"/>
    <property type="evidence" value="ECO:0007669"/>
    <property type="project" value="UniProtKB-SubCell"/>
</dbReference>
<evidence type="ECO:0000256" key="8">
    <source>
        <dbReference type="ARBA" id="ARBA00022793"/>
    </source>
</evidence>
<reference evidence="17 18" key="1">
    <citation type="journal article" date="2013" name="Front. Plant Sci.">
        <title>The Reference Genome of the Halophytic Plant Eutrema salsugineum.</title>
        <authorList>
            <person name="Yang R."/>
            <person name="Jarvis D.E."/>
            <person name="Chen H."/>
            <person name="Beilstein M.A."/>
            <person name="Grimwood J."/>
            <person name="Jenkins J."/>
            <person name="Shu S."/>
            <person name="Prochnik S."/>
            <person name="Xin M."/>
            <person name="Ma C."/>
            <person name="Schmutz J."/>
            <person name="Wing R.A."/>
            <person name="Mitchell-Olds T."/>
            <person name="Schumaker K.S."/>
            <person name="Wang X."/>
        </authorList>
    </citation>
    <scope>NUCLEOTIDE SEQUENCE [LARGE SCALE GENOMIC DNA]</scope>
</reference>
<comment type="subcellular location">
    <subcellularLocation>
        <location evidence="2">Plastid</location>
        <location evidence="2">Chloroplast</location>
    </subcellularLocation>
</comment>
<evidence type="ECO:0000256" key="3">
    <source>
        <dbReference type="ARBA" id="ARBA00004804"/>
    </source>
</evidence>
<name>V4LXE1_EUTSA</name>
<evidence type="ECO:0000256" key="5">
    <source>
        <dbReference type="ARBA" id="ARBA00009935"/>
    </source>
</evidence>
<dbReference type="InterPro" id="IPR000257">
    <property type="entry name" value="Uroporphyrinogen_deCOase"/>
</dbReference>
<evidence type="ECO:0000259" key="16">
    <source>
        <dbReference type="PROSITE" id="PS00907"/>
    </source>
</evidence>
<dbReference type="HAMAP" id="MF_00218">
    <property type="entry name" value="URO_D"/>
    <property type="match status" value="1"/>
</dbReference>
<dbReference type="EMBL" id="KI517408">
    <property type="protein sequence ID" value="ESQ48484.1"/>
    <property type="molecule type" value="Genomic_DNA"/>
</dbReference>
<dbReference type="KEGG" id="eus:EUTSA_v10022319mg"/>
<dbReference type="UniPathway" id="UPA00251">
    <property type="reaction ID" value="UER00321"/>
</dbReference>
<evidence type="ECO:0000256" key="7">
    <source>
        <dbReference type="ARBA" id="ARBA00012288"/>
    </source>
</evidence>
<comment type="similarity">
    <text evidence="5 14">Belongs to the uroporphyrinogen decarboxylase family.</text>
</comment>
<evidence type="ECO:0000256" key="14">
    <source>
        <dbReference type="RuleBase" id="RU004169"/>
    </source>
</evidence>
<evidence type="ECO:0000256" key="1">
    <source>
        <dbReference type="ARBA" id="ARBA00002448"/>
    </source>
</evidence>
<evidence type="ECO:0000313" key="17">
    <source>
        <dbReference type="EMBL" id="ESQ48484.1"/>
    </source>
</evidence>
<dbReference type="Proteomes" id="UP000030689">
    <property type="component" value="Unassembled WGS sequence"/>
</dbReference>
<dbReference type="Pfam" id="PF12222">
    <property type="entry name" value="PNGaseA"/>
    <property type="match status" value="2"/>
</dbReference>
<accession>V4LXE1</accession>
<evidence type="ECO:0000256" key="2">
    <source>
        <dbReference type="ARBA" id="ARBA00004229"/>
    </source>
</evidence>
<dbReference type="PROSITE" id="PS00907">
    <property type="entry name" value="UROD_2"/>
    <property type="match status" value="1"/>
</dbReference>
<dbReference type="CDD" id="cd00717">
    <property type="entry name" value="URO-D"/>
    <property type="match status" value="1"/>
</dbReference>
<organism evidence="17 18">
    <name type="scientific">Eutrema salsugineum</name>
    <name type="common">Saltwater cress</name>
    <name type="synonym">Sisymbrium salsugineum</name>
    <dbReference type="NCBI Taxonomy" id="72664"/>
    <lineage>
        <taxon>Eukaryota</taxon>
        <taxon>Viridiplantae</taxon>
        <taxon>Streptophyta</taxon>
        <taxon>Embryophyta</taxon>
        <taxon>Tracheophyta</taxon>
        <taxon>Spermatophyta</taxon>
        <taxon>Magnoliopsida</taxon>
        <taxon>eudicotyledons</taxon>
        <taxon>Gunneridae</taxon>
        <taxon>Pentapetalae</taxon>
        <taxon>rosids</taxon>
        <taxon>malvids</taxon>
        <taxon>Brassicales</taxon>
        <taxon>Brassicaceae</taxon>
        <taxon>Eutremeae</taxon>
        <taxon>Eutrema</taxon>
    </lineage>
</organism>
<dbReference type="GO" id="GO:0006782">
    <property type="term" value="P:protoporphyrinogen IX biosynthetic process"/>
    <property type="evidence" value="ECO:0007669"/>
    <property type="project" value="UniProtKB-UniPathway"/>
</dbReference>
<dbReference type="NCBIfam" id="TIGR01464">
    <property type="entry name" value="hemE"/>
    <property type="match status" value="1"/>
</dbReference>
<feature type="non-terminal residue" evidence="17">
    <location>
        <position position="1"/>
    </location>
</feature>
<evidence type="ECO:0000256" key="10">
    <source>
        <dbReference type="ARBA" id="ARBA00023239"/>
    </source>
</evidence>
<dbReference type="Gramene" id="ESQ48484">
    <property type="protein sequence ID" value="ESQ48484"/>
    <property type="gene ID" value="EUTSA_v10022319mg"/>
</dbReference>
<evidence type="ECO:0000313" key="18">
    <source>
        <dbReference type="Proteomes" id="UP000030689"/>
    </source>
</evidence>
<keyword evidence="10 13" id="KW-0456">Lyase</keyword>
<evidence type="ECO:0000259" key="15">
    <source>
        <dbReference type="PROSITE" id="PS00906"/>
    </source>
</evidence>
<protein>
    <recommendedName>
        <fullName evidence="7 13">Uroporphyrinogen decarboxylase</fullName>
        <ecNumber evidence="7 13">4.1.1.37</ecNumber>
    </recommendedName>
</protein>
<evidence type="ECO:0000256" key="4">
    <source>
        <dbReference type="ARBA" id="ARBA00005173"/>
    </source>
</evidence>
<dbReference type="InterPro" id="IPR006361">
    <property type="entry name" value="Uroporphyrinogen_deCO2ase_HemE"/>
</dbReference>
<dbReference type="PANTHER" id="PTHR31104">
    <property type="entry name" value="PEPTIDE-N4-(N-ACETYL-BETA-GLUCOSAMINYL)ASPARAGINE AMIDASE A PROTEIN"/>
    <property type="match status" value="1"/>
</dbReference>
<dbReference type="GO" id="GO:0015995">
    <property type="term" value="P:chlorophyll biosynthetic process"/>
    <property type="evidence" value="ECO:0007669"/>
    <property type="project" value="UniProtKB-KW"/>
</dbReference>
<dbReference type="STRING" id="72664.V4LXE1"/>
<keyword evidence="18" id="KW-1185">Reference proteome</keyword>
<dbReference type="AlphaFoldDB" id="V4LXE1"/>
<feature type="domain" description="Uroporphyrinogen decarboxylase (URO-D)" evidence="16">
    <location>
        <begin position="780"/>
        <end position="796"/>
    </location>
</feature>
<dbReference type="EC" id="4.1.1.37" evidence="7 13"/>
<gene>
    <name evidence="17" type="ORF">EUTSA_v10022319mg</name>
</gene>
<dbReference type="Gene3D" id="3.20.20.210">
    <property type="match status" value="1"/>
</dbReference>
<dbReference type="Pfam" id="PF25156">
    <property type="entry name" value="PNGase_A_C"/>
    <property type="match status" value="1"/>
</dbReference>
<keyword evidence="8 13" id="KW-0210">Decarboxylase</keyword>
<comment type="pathway">
    <text evidence="4">Porphyrin-containing compound metabolism; chlorophyll biosynthesis.</text>
</comment>
<keyword evidence="9" id="KW-0149">Chlorophyll biosynthesis</keyword>
<dbReference type="PROSITE" id="PS00906">
    <property type="entry name" value="UROD_1"/>
    <property type="match status" value="1"/>
</dbReference>
<dbReference type="InterPro" id="IPR056948">
    <property type="entry name" value="PNGaseA_N"/>
</dbReference>
<comment type="function">
    <text evidence="1">Catalyzes the decarboxylation of four acetate groups of uroporphyrinogen-III to yield coproporphyrinogen-III.</text>
</comment>
<dbReference type="SUPFAM" id="SSF51726">
    <property type="entry name" value="UROD/MetE-like"/>
    <property type="match status" value="1"/>
</dbReference>
<proteinExistence type="inferred from homology"/>
<evidence type="ECO:0000256" key="9">
    <source>
        <dbReference type="ARBA" id="ARBA00023171"/>
    </source>
</evidence>
<dbReference type="GO" id="GO:0004853">
    <property type="term" value="F:uroporphyrinogen decarboxylase activity"/>
    <property type="evidence" value="ECO:0007669"/>
    <property type="project" value="UniProtKB-EC"/>
</dbReference>
<evidence type="ECO:0000256" key="6">
    <source>
        <dbReference type="ARBA" id="ARBA00011738"/>
    </source>
</evidence>
<evidence type="ECO:0000256" key="13">
    <source>
        <dbReference type="RuleBase" id="RU000554"/>
    </source>
</evidence>
<evidence type="ECO:0000256" key="12">
    <source>
        <dbReference type="ARBA" id="ARBA00048033"/>
    </source>
</evidence>
<comment type="subunit">
    <text evidence="6">Homodimer.</text>
</comment>
<evidence type="ECO:0000256" key="11">
    <source>
        <dbReference type="ARBA" id="ARBA00023244"/>
    </source>
</evidence>
<dbReference type="InterPro" id="IPR038071">
    <property type="entry name" value="UROD/MetE-like_sf"/>
</dbReference>
<sequence length="1005" mass="112496">TETKSFNRPIMASSLPPLIFFTVFFVLQSLSAVADHHVTRSRFKPPHFSPLFFSSSSQNVTSPPTRYFEVRKPPVPDFPTAQRPCSHRVLHHDFGYTYAKPPVLANYTVPSHCPSREFSKIVLEFKSTCQGRQFDRIFGVWLDGVEILRSCTAEPRANGIVWSVEKDVTRNPRDSSSVLSSGYSSPQADMILPVSRNLPLNDGLWFEIVNSNDSKYKEFEIPRNVYRAVLEVYVSFHENDEFWYGNLPNDFVKAKNLSAAGNGPFREVVVSLDEKTAGAVWPFPVVFTGGINPLLWRPITAIGSFDLPSYDIEITPFLGSLLDGKSHKLGFSVTNALNVWYIDANLHLWLDQEKEIVEGKVLEISKSSLDISSVSDFKGVNGNFTTKAKRSITSTGLVKSSHGDIITKANQEFSYVNTMVLGKDGNLQIIDQLIQADDRINAKKGSREIHAAKSIKSFPFYLYSDSLKQQDDTSLEIANVTMGFNEEKSESNNGLRRKSKLENKQEGQGVMVVKNNLVVDGYGGTQQVYNYVGSDQCYFRNISSFNYTILYDKLETFRITKGKLPNSIYRTRELYRKFYLKGLKEQGNPMSLSSPTSSSRCYSSGLSLPIGFRSNPINVGLVCYPRRHNSAARKFVVACSSSSTDPLLVKAAKGQAVSRPPAWMMRQAGRYMAVYKKLAQKHPSFRERSENTDLIVEISLQPWQAFRPDGVIIFSDILTPLPAFGVPFDIEEVKGPVIQSPIRSEEDLKRLHPIDLDKLHFVGDSLKILRQEVGEHAAVLGFVGAPWTIATYIVEGGTTRTYTVIKSMCHTAPNVLRALLSHLTKAITEYVVYQVEHGAHCIQIFDSWGGQLTPEMWERWSKPYIEEIIQAVKKRCPDTPIVFYINGNGGLLERMKGTGADVIGLDWTVDMADGRRRLGSEVSVQGNVDPAYLFSPLPALTEEIQRVVKSAGPKGHILNLGHGVLVGTPEEAVAHFFETARSLDYQTVFPNHCLKMLNVAPFLEI</sequence>
<feature type="domain" description="Uroporphyrinogen decarboxylase (URO-D)" evidence="15">
    <location>
        <begin position="661"/>
        <end position="670"/>
    </location>
</feature>
<dbReference type="OMA" id="GNDICVQ"/>
<comment type="catalytic activity">
    <reaction evidence="12 13">
        <text>uroporphyrinogen III + 4 H(+) = coproporphyrinogen III + 4 CO2</text>
        <dbReference type="Rhea" id="RHEA:19865"/>
        <dbReference type="ChEBI" id="CHEBI:15378"/>
        <dbReference type="ChEBI" id="CHEBI:16526"/>
        <dbReference type="ChEBI" id="CHEBI:57308"/>
        <dbReference type="ChEBI" id="CHEBI:57309"/>
        <dbReference type="EC" id="4.1.1.37"/>
    </reaction>
</comment>
<keyword evidence="11 13" id="KW-0627">Porphyrin biosynthesis</keyword>